<evidence type="ECO:0000256" key="1">
    <source>
        <dbReference type="SAM" id="MobiDB-lite"/>
    </source>
</evidence>
<keyword evidence="2" id="KW-0472">Membrane</keyword>
<feature type="compositionally biased region" description="Basic and acidic residues" evidence="1">
    <location>
        <begin position="302"/>
        <end position="319"/>
    </location>
</feature>
<dbReference type="AlphaFoldDB" id="A0A369JEH5"/>
<feature type="region of interest" description="Disordered" evidence="1">
    <location>
        <begin position="296"/>
        <end position="319"/>
    </location>
</feature>
<gene>
    <name evidence="3" type="ORF">Hypma_001709</name>
</gene>
<reference evidence="3" key="1">
    <citation type="submission" date="2018-04" db="EMBL/GenBank/DDBJ databases">
        <title>Whole genome sequencing of Hypsizygus marmoreus.</title>
        <authorList>
            <person name="Choi I.-G."/>
            <person name="Min B."/>
            <person name="Kim J.-G."/>
            <person name="Kim S."/>
            <person name="Oh Y.-L."/>
            <person name="Kong W.-S."/>
            <person name="Park H."/>
            <person name="Jeong J."/>
            <person name="Song E.-S."/>
        </authorList>
    </citation>
    <scope>NUCLEOTIDE SEQUENCE [LARGE SCALE GENOMIC DNA]</scope>
    <source>
        <strain evidence="3">51987-8</strain>
    </source>
</reference>
<evidence type="ECO:0000313" key="3">
    <source>
        <dbReference type="EMBL" id="RDB17266.1"/>
    </source>
</evidence>
<feature type="transmembrane region" description="Helical" evidence="2">
    <location>
        <begin position="227"/>
        <end position="246"/>
    </location>
</feature>
<evidence type="ECO:0000313" key="4">
    <source>
        <dbReference type="Proteomes" id="UP000076154"/>
    </source>
</evidence>
<feature type="transmembrane region" description="Helical" evidence="2">
    <location>
        <begin position="139"/>
        <end position="165"/>
    </location>
</feature>
<dbReference type="OrthoDB" id="3250682at2759"/>
<dbReference type="InParanoid" id="A0A369JEH5"/>
<feature type="transmembrane region" description="Helical" evidence="2">
    <location>
        <begin position="82"/>
        <end position="103"/>
    </location>
</feature>
<feature type="transmembrane region" description="Helical" evidence="2">
    <location>
        <begin position="47"/>
        <end position="67"/>
    </location>
</feature>
<evidence type="ECO:0000256" key="2">
    <source>
        <dbReference type="SAM" id="Phobius"/>
    </source>
</evidence>
<organism evidence="3 4">
    <name type="scientific">Hypsizygus marmoreus</name>
    <name type="common">White beech mushroom</name>
    <name type="synonym">Agaricus marmoreus</name>
    <dbReference type="NCBI Taxonomy" id="39966"/>
    <lineage>
        <taxon>Eukaryota</taxon>
        <taxon>Fungi</taxon>
        <taxon>Dikarya</taxon>
        <taxon>Basidiomycota</taxon>
        <taxon>Agaricomycotina</taxon>
        <taxon>Agaricomycetes</taxon>
        <taxon>Agaricomycetidae</taxon>
        <taxon>Agaricales</taxon>
        <taxon>Tricholomatineae</taxon>
        <taxon>Lyophyllaceae</taxon>
        <taxon>Hypsizygus</taxon>
    </lineage>
</organism>
<name>A0A369JEH5_HYPMA</name>
<protein>
    <submittedName>
        <fullName evidence="3">Uncharacterized protein</fullName>
    </submittedName>
</protein>
<comment type="caution">
    <text evidence="3">The sequence shown here is derived from an EMBL/GenBank/DDBJ whole genome shotgun (WGS) entry which is preliminary data.</text>
</comment>
<accession>A0A369JEH5</accession>
<feature type="transmembrane region" description="Helical" evidence="2">
    <location>
        <begin position="110"/>
        <end position="133"/>
    </location>
</feature>
<feature type="transmembrane region" description="Helical" evidence="2">
    <location>
        <begin position="186"/>
        <end position="207"/>
    </location>
</feature>
<keyword evidence="2" id="KW-0812">Transmembrane</keyword>
<feature type="transmembrane region" description="Helical" evidence="2">
    <location>
        <begin position="6"/>
        <end position="35"/>
    </location>
</feature>
<dbReference type="EMBL" id="LUEZ02000113">
    <property type="protein sequence ID" value="RDB17266.1"/>
    <property type="molecule type" value="Genomic_DNA"/>
</dbReference>
<sequence length="319" mass="34729">MAPSLQLVHFVAVMCESFLVGAYAVLIGLVIWILQTGHRTIPTMHKVLFGASILMFLFSAVHLGLVIEEVNATIAPIPNFQAQIVISALQFVTGDLVLIWRVWTIWGRNYWIAIGPLIIMILAASFTFNVATFTETRSFFTVAPAALIVANTSICTMLIAGKIWYMRYQLRKSLAETGSALHMSSGYKGALALVIESGLLYALTQLSTLIMNNVGSVGLPIMLDLEMPLIGILPTLIIVLVHFDMVPGAKSSNSYPAAPSLPHFRDRAQITMNTIGSTAGSTTFDRAEYKSGVIDTVSGEYPDSHDRDSNKESRGFNAA</sequence>
<keyword evidence="4" id="KW-1185">Reference proteome</keyword>
<proteinExistence type="predicted"/>
<keyword evidence="2" id="KW-1133">Transmembrane helix</keyword>
<dbReference type="Proteomes" id="UP000076154">
    <property type="component" value="Unassembled WGS sequence"/>
</dbReference>